<reference evidence="1" key="1">
    <citation type="submission" date="2023-07" db="EMBL/GenBank/DDBJ databases">
        <title>Sorghum-associated microbial communities from plants grown in Nebraska, USA.</title>
        <authorList>
            <person name="Schachtman D."/>
        </authorList>
    </citation>
    <scope>NUCLEOTIDE SEQUENCE</scope>
    <source>
        <strain evidence="1">BE44</strain>
    </source>
</reference>
<dbReference type="Proteomes" id="UP001262767">
    <property type="component" value="Unassembled WGS sequence"/>
</dbReference>
<proteinExistence type="predicted"/>
<name>A0AAW8LM79_ACILW</name>
<sequence>MLAWFVGDVAFLDQLYASGGNDILNKVLMD</sequence>
<evidence type="ECO:0000313" key="1">
    <source>
        <dbReference type="EMBL" id="MDR6630965.1"/>
    </source>
</evidence>
<evidence type="ECO:0000313" key="2">
    <source>
        <dbReference type="Proteomes" id="UP001262767"/>
    </source>
</evidence>
<dbReference type="AlphaFoldDB" id="A0AAW8LM79"/>
<accession>A0AAW8LM79</accession>
<dbReference type="EMBL" id="JAVDSC010000022">
    <property type="protein sequence ID" value="MDR6630965.1"/>
    <property type="molecule type" value="Genomic_DNA"/>
</dbReference>
<protein>
    <submittedName>
        <fullName evidence="1">Uncharacterized protein</fullName>
    </submittedName>
</protein>
<gene>
    <name evidence="1" type="ORF">J2X86_003029</name>
</gene>
<organism evidence="1 2">
    <name type="scientific">Acinetobacter lwoffii</name>
    <dbReference type="NCBI Taxonomy" id="28090"/>
    <lineage>
        <taxon>Bacteria</taxon>
        <taxon>Pseudomonadati</taxon>
        <taxon>Pseudomonadota</taxon>
        <taxon>Gammaproteobacteria</taxon>
        <taxon>Moraxellales</taxon>
        <taxon>Moraxellaceae</taxon>
        <taxon>Acinetobacter</taxon>
    </lineage>
</organism>
<comment type="caution">
    <text evidence="1">The sequence shown here is derived from an EMBL/GenBank/DDBJ whole genome shotgun (WGS) entry which is preliminary data.</text>
</comment>